<dbReference type="InterPro" id="IPR017517">
    <property type="entry name" value="Maleyloyr_isom"/>
</dbReference>
<dbReference type="OrthoDB" id="5118203at2"/>
<evidence type="ECO:0000313" key="2">
    <source>
        <dbReference type="EMBL" id="AXH96843.1"/>
    </source>
</evidence>
<dbReference type="InterPro" id="IPR024344">
    <property type="entry name" value="MDMPI_metal-binding"/>
</dbReference>
<gene>
    <name evidence="2" type="ORF">DV701_12590</name>
</gene>
<dbReference type="EMBL" id="CP031229">
    <property type="protein sequence ID" value="AXH96843.1"/>
    <property type="molecule type" value="Genomic_DNA"/>
</dbReference>
<dbReference type="KEGG" id="orn:DV701_12590"/>
<dbReference type="GO" id="GO:0016853">
    <property type="term" value="F:isomerase activity"/>
    <property type="evidence" value="ECO:0007669"/>
    <property type="project" value="UniProtKB-KW"/>
</dbReference>
<name>A0A345NP85_9MICO</name>
<reference evidence="2 3" key="1">
    <citation type="submission" date="2018-07" db="EMBL/GenBank/DDBJ databases">
        <title>Complete genome sequencing of Ornithinimicrobium sp. AMA3305.</title>
        <authorList>
            <person name="Bae J.-W."/>
        </authorList>
    </citation>
    <scope>NUCLEOTIDE SEQUENCE [LARGE SCALE GENOMIC DNA]</scope>
    <source>
        <strain evidence="2 3">AMA3305</strain>
    </source>
</reference>
<evidence type="ECO:0000313" key="3">
    <source>
        <dbReference type="Proteomes" id="UP000253790"/>
    </source>
</evidence>
<dbReference type="SUPFAM" id="SSF109854">
    <property type="entry name" value="DinB/YfiT-like putative metalloenzymes"/>
    <property type="match status" value="1"/>
</dbReference>
<keyword evidence="2" id="KW-0670">Pyruvate</keyword>
<accession>A0A345NP85</accession>
<keyword evidence="3" id="KW-1185">Reference proteome</keyword>
<dbReference type="AlphaFoldDB" id="A0A345NP85"/>
<protein>
    <submittedName>
        <fullName evidence="2">Maleylpyruvate isomerase family mycothiol-dependent enzyme</fullName>
    </submittedName>
</protein>
<dbReference type="RefSeq" id="WP_114928722.1">
    <property type="nucleotide sequence ID" value="NZ_CP031229.1"/>
</dbReference>
<feature type="domain" description="Mycothiol-dependent maleylpyruvate isomerase metal-binding" evidence="1">
    <location>
        <begin position="12"/>
        <end position="148"/>
    </location>
</feature>
<dbReference type="Pfam" id="PF11716">
    <property type="entry name" value="MDMPI_N"/>
    <property type="match status" value="1"/>
</dbReference>
<sequence length="234" mass="25112">MTNRAADNLAQLDAETARLLDTVAGLGPDDVRRPSRCPGWTLAHVLTHLSRNADALLNLVRWAADGRERAAYPSALVRDAQIEDGALRPLEEIVVDLRLSAERFRRESEVLTGPAGEAQVRSRTGTPVTGAQLVSMRLLEVVFHHVDLDSGYGFEDADPGWVARTLRRGARQWDAAGAPGMTLRPEGMAEIEVGGGGPALAASPARLLLWLARGVDDGLALEGGQPLPQPPPWS</sequence>
<dbReference type="NCBIfam" id="TIGR03083">
    <property type="entry name" value="maleylpyruvate isomerase family mycothiol-dependent enzyme"/>
    <property type="match status" value="1"/>
</dbReference>
<evidence type="ECO:0000259" key="1">
    <source>
        <dbReference type="Pfam" id="PF11716"/>
    </source>
</evidence>
<dbReference type="Proteomes" id="UP000253790">
    <property type="component" value="Chromosome"/>
</dbReference>
<dbReference type="GO" id="GO:0046872">
    <property type="term" value="F:metal ion binding"/>
    <property type="evidence" value="ECO:0007669"/>
    <property type="project" value="InterPro"/>
</dbReference>
<organism evidence="2 3">
    <name type="scientific">Ornithinimicrobium avium</name>
    <dbReference type="NCBI Taxonomy" id="2283195"/>
    <lineage>
        <taxon>Bacteria</taxon>
        <taxon>Bacillati</taxon>
        <taxon>Actinomycetota</taxon>
        <taxon>Actinomycetes</taxon>
        <taxon>Micrococcales</taxon>
        <taxon>Ornithinimicrobiaceae</taxon>
        <taxon>Ornithinimicrobium</taxon>
    </lineage>
</organism>
<proteinExistence type="predicted"/>
<dbReference type="InterPro" id="IPR034660">
    <property type="entry name" value="DinB/YfiT-like"/>
</dbReference>
<dbReference type="Gene3D" id="1.20.120.450">
    <property type="entry name" value="dinb family like domain"/>
    <property type="match status" value="1"/>
</dbReference>
<keyword evidence="2" id="KW-0413">Isomerase</keyword>